<reference evidence="2" key="2">
    <citation type="submission" date="2019-01" db="UniProtKB">
        <authorList>
            <consortium name="EnsemblPlants"/>
        </authorList>
    </citation>
    <scope>IDENTIFICATION</scope>
    <source>
        <strain evidence="2">cv. Heinz 1706</strain>
    </source>
</reference>
<sequence>MHRTWHVGIKQMTSANDKQHYPKLARNSRGCNGRHQQRRPMCYGKEMPANVKLNQPCNIGRASPAFVVAYTHCSVDIYRDYPHQLSLVNINTFIFEWAVTLVVSRAHRPSDIDQLQIVFETLTSAIICTINKGLCASGKRRRPMDLAFPHHPWRAHNVLPTADGSYPHGHRRAWNTYITFSLQTTFKQYQVLPSPIDLVLHNDQPTSGLYYLHHPLPAQLSFDVERGLPVSPLS</sequence>
<dbReference type="Proteomes" id="UP000004994">
    <property type="component" value="Chromosome 5"/>
</dbReference>
<proteinExistence type="predicted"/>
<reference evidence="2" key="1">
    <citation type="journal article" date="2012" name="Nature">
        <title>The tomato genome sequence provides insights into fleshy fruit evolution.</title>
        <authorList>
            <consortium name="Tomato Genome Consortium"/>
        </authorList>
    </citation>
    <scope>NUCLEOTIDE SEQUENCE [LARGE SCALE GENOMIC DNA]</scope>
    <source>
        <strain evidence="2">cv. Heinz 1706</strain>
    </source>
</reference>
<dbReference type="EnsemblPlants" id="Solyc05g016503.1.1">
    <property type="protein sequence ID" value="Solyc05g016503.1.1"/>
    <property type="gene ID" value="Solyc05g016503.1"/>
</dbReference>
<keyword evidence="3" id="KW-1185">Reference proteome</keyword>
<dbReference type="AlphaFoldDB" id="A0A3Q7GJ63"/>
<accession>A0A3Q7GJ63</accession>
<dbReference type="InParanoid" id="A0A3Q7GJ63"/>
<evidence type="ECO:0000313" key="2">
    <source>
        <dbReference type="EnsemblPlants" id="Solyc05g016503.1.1"/>
    </source>
</evidence>
<dbReference type="Gramene" id="Solyc05g016503.1.1">
    <property type="protein sequence ID" value="Solyc05g016503.1.1"/>
    <property type="gene ID" value="Solyc05g016503.1"/>
</dbReference>
<name>A0A3Q7GJ63_SOLLC</name>
<evidence type="ECO:0000313" key="3">
    <source>
        <dbReference type="Proteomes" id="UP000004994"/>
    </source>
</evidence>
<evidence type="ECO:0000256" key="1">
    <source>
        <dbReference type="SAM" id="MobiDB-lite"/>
    </source>
</evidence>
<feature type="region of interest" description="Disordered" evidence="1">
    <location>
        <begin position="15"/>
        <end position="37"/>
    </location>
</feature>
<organism evidence="2">
    <name type="scientific">Solanum lycopersicum</name>
    <name type="common">Tomato</name>
    <name type="synonym">Lycopersicon esculentum</name>
    <dbReference type="NCBI Taxonomy" id="4081"/>
    <lineage>
        <taxon>Eukaryota</taxon>
        <taxon>Viridiplantae</taxon>
        <taxon>Streptophyta</taxon>
        <taxon>Embryophyta</taxon>
        <taxon>Tracheophyta</taxon>
        <taxon>Spermatophyta</taxon>
        <taxon>Magnoliopsida</taxon>
        <taxon>eudicotyledons</taxon>
        <taxon>Gunneridae</taxon>
        <taxon>Pentapetalae</taxon>
        <taxon>asterids</taxon>
        <taxon>lamiids</taxon>
        <taxon>Solanales</taxon>
        <taxon>Solanaceae</taxon>
        <taxon>Solanoideae</taxon>
        <taxon>Solaneae</taxon>
        <taxon>Solanum</taxon>
        <taxon>Solanum subgen. Lycopersicon</taxon>
    </lineage>
</organism>
<protein>
    <submittedName>
        <fullName evidence="2">Uncharacterized protein</fullName>
    </submittedName>
</protein>